<evidence type="ECO:0000313" key="3">
    <source>
        <dbReference type="Proteomes" id="UP000011680"/>
    </source>
</evidence>
<feature type="transmembrane region" description="Helical" evidence="1">
    <location>
        <begin position="160"/>
        <end position="181"/>
    </location>
</feature>
<evidence type="ECO:0008006" key="4">
    <source>
        <dbReference type="Google" id="ProtNLM"/>
    </source>
</evidence>
<keyword evidence="1" id="KW-1133">Transmembrane helix</keyword>
<dbReference type="PATRIC" id="fig|1227457.3.peg.1506"/>
<dbReference type="Proteomes" id="UP000011680">
    <property type="component" value="Unassembled WGS sequence"/>
</dbReference>
<name>M0NB87_9EURY</name>
<evidence type="ECO:0000256" key="1">
    <source>
        <dbReference type="SAM" id="Phobius"/>
    </source>
</evidence>
<keyword evidence="1" id="KW-0812">Transmembrane</keyword>
<sequence>MRFVSGNEPFDPTGETERHIGRGMFEEGMGPGSSMAHLYRGEVHRMKFWRERLDRTTNWAVTIMAAILTWTFTSDNPHYVLLVGMVMLTVFLIIEARRYRGYDLWRSRVRLLQENVFANALDPSQEIDDPHWRRELSEDYRTPRIKISFEEALAHRLRRIYLPLLTVLLVAWLVRITAFMHGTPWPASASIGVVPGITVSAIVAVFFVGAAAIAFRPRTWQANGELRLTDVDVWSDADGHHD</sequence>
<dbReference type="STRING" id="1227457.C451_08193"/>
<gene>
    <name evidence="2" type="ORF">C451_08193</name>
</gene>
<dbReference type="EMBL" id="AOMF01000146">
    <property type="protein sequence ID" value="EMA53925.1"/>
    <property type="molecule type" value="Genomic_DNA"/>
</dbReference>
<evidence type="ECO:0000313" key="2">
    <source>
        <dbReference type="EMBL" id="EMA53925.1"/>
    </source>
</evidence>
<protein>
    <recommendedName>
        <fullName evidence="4">DUF2270 domain-containing protein</fullName>
    </recommendedName>
</protein>
<dbReference type="eggNOG" id="arCOG08962">
    <property type="taxonomic scope" value="Archaea"/>
</dbReference>
<proteinExistence type="predicted"/>
<dbReference type="Pfam" id="PF10028">
    <property type="entry name" value="DUF2270"/>
    <property type="match status" value="1"/>
</dbReference>
<feature type="transmembrane region" description="Helical" evidence="1">
    <location>
        <begin position="79"/>
        <end position="96"/>
    </location>
</feature>
<dbReference type="InterPro" id="IPR014470">
    <property type="entry name" value="UCP01500"/>
</dbReference>
<keyword evidence="3" id="KW-1185">Reference proteome</keyword>
<feature type="transmembrane region" description="Helical" evidence="1">
    <location>
        <begin position="56"/>
        <end position="73"/>
    </location>
</feature>
<reference evidence="2 3" key="1">
    <citation type="journal article" date="2014" name="PLoS Genet.">
        <title>Phylogenetically driven sequencing of extremely halophilic archaea reveals strategies for static and dynamic osmo-response.</title>
        <authorList>
            <person name="Becker E.A."/>
            <person name="Seitzer P.M."/>
            <person name="Tritt A."/>
            <person name="Larsen D."/>
            <person name="Krusor M."/>
            <person name="Yao A.I."/>
            <person name="Wu D."/>
            <person name="Madern D."/>
            <person name="Eisen J.A."/>
            <person name="Darling A.E."/>
            <person name="Facciotti M.T."/>
        </authorList>
    </citation>
    <scope>NUCLEOTIDE SEQUENCE [LARGE SCALE GENOMIC DNA]</scope>
    <source>
        <strain evidence="2 3">JCM 13552</strain>
    </source>
</reference>
<dbReference type="PIRSF" id="PIRSF015000">
    <property type="entry name" value="UCP01500"/>
    <property type="match status" value="1"/>
</dbReference>
<comment type="caution">
    <text evidence="2">The sequence shown here is derived from an EMBL/GenBank/DDBJ whole genome shotgun (WGS) entry which is preliminary data.</text>
</comment>
<feature type="transmembrane region" description="Helical" evidence="1">
    <location>
        <begin position="193"/>
        <end position="215"/>
    </location>
</feature>
<dbReference type="AlphaFoldDB" id="M0NB87"/>
<accession>M0NB87</accession>
<organism evidence="2 3">
    <name type="scientific">Halococcus thailandensis JCM 13552</name>
    <dbReference type="NCBI Taxonomy" id="1227457"/>
    <lineage>
        <taxon>Archaea</taxon>
        <taxon>Methanobacteriati</taxon>
        <taxon>Methanobacteriota</taxon>
        <taxon>Stenosarchaea group</taxon>
        <taxon>Halobacteria</taxon>
        <taxon>Halobacteriales</taxon>
        <taxon>Halococcaceae</taxon>
        <taxon>Halococcus</taxon>
    </lineage>
</organism>
<keyword evidence="1" id="KW-0472">Membrane</keyword>